<dbReference type="AlphaFoldDB" id="A0A4Y7R8L2"/>
<gene>
    <name evidence="1" type="ORF">Psch_03786</name>
</gene>
<dbReference type="Pfam" id="PF09719">
    <property type="entry name" value="C_GCAxxG_C_C"/>
    <property type="match status" value="1"/>
</dbReference>
<keyword evidence="2" id="KW-1185">Reference proteome</keyword>
<proteinExistence type="predicted"/>
<protein>
    <submittedName>
        <fullName evidence="1">Putative redox-active protein</fullName>
    </submittedName>
</protein>
<dbReference type="Proteomes" id="UP000298324">
    <property type="component" value="Unassembled WGS sequence"/>
</dbReference>
<evidence type="ECO:0000313" key="1">
    <source>
        <dbReference type="EMBL" id="TEB05023.1"/>
    </source>
</evidence>
<reference evidence="1 2" key="1">
    <citation type="journal article" date="2018" name="Environ. Microbiol.">
        <title>Novel energy conservation strategies and behaviour of Pelotomaculum schinkii driving syntrophic propionate catabolism.</title>
        <authorList>
            <person name="Hidalgo-Ahumada C.A.P."/>
            <person name="Nobu M.K."/>
            <person name="Narihiro T."/>
            <person name="Tamaki H."/>
            <person name="Liu W.T."/>
            <person name="Kamagata Y."/>
            <person name="Stams A.J.M."/>
            <person name="Imachi H."/>
            <person name="Sousa D.Z."/>
        </authorList>
    </citation>
    <scope>NUCLEOTIDE SEQUENCE [LARGE SCALE GENOMIC DNA]</scope>
    <source>
        <strain evidence="1 2">HH</strain>
    </source>
</reference>
<comment type="caution">
    <text evidence="1">The sequence shown here is derived from an EMBL/GenBank/DDBJ whole genome shotgun (WGS) entry which is preliminary data.</text>
</comment>
<dbReference type="EMBL" id="QFGA01000003">
    <property type="protein sequence ID" value="TEB05023.1"/>
    <property type="molecule type" value="Genomic_DNA"/>
</dbReference>
<evidence type="ECO:0000313" key="2">
    <source>
        <dbReference type="Proteomes" id="UP000298324"/>
    </source>
</evidence>
<accession>A0A4Y7R8L2</accession>
<organism evidence="1 2">
    <name type="scientific">Pelotomaculum schinkii</name>
    <dbReference type="NCBI Taxonomy" id="78350"/>
    <lineage>
        <taxon>Bacteria</taxon>
        <taxon>Bacillati</taxon>
        <taxon>Bacillota</taxon>
        <taxon>Clostridia</taxon>
        <taxon>Eubacteriales</taxon>
        <taxon>Desulfotomaculaceae</taxon>
        <taxon>Pelotomaculum</taxon>
    </lineage>
</organism>
<sequence length="134" mass="15281">MIDIAERVSELADEKYCCSQIVMTIGLEVLQKENEDLVKSMKGLCKGLYCQNLCGILSAAACVLSLHMVDYVIVLAPQLVDWFKKQYGSLNCSDLLEWNKSNPYFCMKMMTETIEYTLQLLEDSELLLEGNRYS</sequence>
<dbReference type="RefSeq" id="WP_190259291.1">
    <property type="nucleotide sequence ID" value="NZ_QFGA01000003.1"/>
</dbReference>
<dbReference type="InterPro" id="IPR010181">
    <property type="entry name" value="CGCAxxGCC_motif"/>
</dbReference>
<name>A0A4Y7R8L2_9FIRM</name>